<sequence length="102" mass="11799">MLSLSGLAVRAVRLYQLCLSPWVGRECRYLPTCSAYSIESFEKHGFLKGLYLTVMRLLRCHPLGGRGYDSVPEKFRWRCWCDACESDDENRDRPGLFTSQTK</sequence>
<gene>
    <name evidence="2" type="ORF">SUTMEG_02050</name>
</gene>
<dbReference type="KEGG" id="sutt:SUTMEG_02050"/>
<dbReference type="NCBIfam" id="TIGR00278">
    <property type="entry name" value="membrane protein insertion efficiency factor YidD"/>
    <property type="match status" value="1"/>
</dbReference>
<name>A0A2Z6I7E7_9BURK</name>
<dbReference type="RefSeq" id="WP_120175971.1">
    <property type="nucleotide sequence ID" value="NZ_AP018786.1"/>
</dbReference>
<dbReference type="Proteomes" id="UP000271003">
    <property type="component" value="Chromosome"/>
</dbReference>
<comment type="function">
    <text evidence="1">Could be involved in insertion of integral membrane proteins into the membrane.</text>
</comment>
<dbReference type="HAMAP" id="MF_00386">
    <property type="entry name" value="UPF0161_YidD"/>
    <property type="match status" value="1"/>
</dbReference>
<dbReference type="InterPro" id="IPR002696">
    <property type="entry name" value="Membr_insert_effic_factor_YidD"/>
</dbReference>
<evidence type="ECO:0000256" key="1">
    <source>
        <dbReference type="HAMAP-Rule" id="MF_00386"/>
    </source>
</evidence>
<organism evidence="2 3">
    <name type="scientific">Sutterella megalosphaeroides</name>
    <dbReference type="NCBI Taxonomy" id="2494234"/>
    <lineage>
        <taxon>Bacteria</taxon>
        <taxon>Pseudomonadati</taxon>
        <taxon>Pseudomonadota</taxon>
        <taxon>Betaproteobacteria</taxon>
        <taxon>Burkholderiales</taxon>
        <taxon>Sutterellaceae</taxon>
        <taxon>Sutterella</taxon>
    </lineage>
</organism>
<keyword evidence="1" id="KW-1003">Cell membrane</keyword>
<evidence type="ECO:0000313" key="3">
    <source>
        <dbReference type="Proteomes" id="UP000271003"/>
    </source>
</evidence>
<keyword evidence="3" id="KW-1185">Reference proteome</keyword>
<comment type="subcellular location">
    <subcellularLocation>
        <location evidence="1">Cell membrane</location>
        <topology evidence="1">Peripheral membrane protein</topology>
        <orientation evidence="1">Cytoplasmic side</orientation>
    </subcellularLocation>
</comment>
<accession>A0A2Z6I7E7</accession>
<dbReference type="PANTHER" id="PTHR33383:SF1">
    <property type="entry name" value="MEMBRANE PROTEIN INSERTION EFFICIENCY FACTOR-RELATED"/>
    <property type="match status" value="1"/>
</dbReference>
<proteinExistence type="inferred from homology"/>
<dbReference type="GO" id="GO:0005886">
    <property type="term" value="C:plasma membrane"/>
    <property type="evidence" value="ECO:0007669"/>
    <property type="project" value="UniProtKB-SubCell"/>
</dbReference>
<keyword evidence="1" id="KW-0472">Membrane</keyword>
<comment type="similarity">
    <text evidence="1">Belongs to the UPF0161 family.</text>
</comment>
<dbReference type="AlphaFoldDB" id="A0A2Z6I7E7"/>
<dbReference type="PANTHER" id="PTHR33383">
    <property type="entry name" value="MEMBRANE PROTEIN INSERTION EFFICIENCY FACTOR-RELATED"/>
    <property type="match status" value="1"/>
</dbReference>
<dbReference type="OrthoDB" id="9801753at2"/>
<dbReference type="EMBL" id="AP018786">
    <property type="protein sequence ID" value="BBF22314.1"/>
    <property type="molecule type" value="Genomic_DNA"/>
</dbReference>
<dbReference type="Pfam" id="PF01809">
    <property type="entry name" value="YidD"/>
    <property type="match status" value="1"/>
</dbReference>
<evidence type="ECO:0000313" key="2">
    <source>
        <dbReference type="EMBL" id="BBF22314.1"/>
    </source>
</evidence>
<dbReference type="SMART" id="SM01234">
    <property type="entry name" value="Haemolytic"/>
    <property type="match status" value="1"/>
</dbReference>
<protein>
    <recommendedName>
        <fullName evidence="1">Putative membrane protein insertion efficiency factor</fullName>
    </recommendedName>
</protein>
<reference evidence="2 3" key="1">
    <citation type="journal article" date="2018" name="Int. J. Syst. Evol. Microbiol.">
        <title>Mesosutterella multiformis gen. nov., sp. nov., a member of the family Sutterellaceae and Sutterella megalosphaeroides sp. nov., isolated from human faeces.</title>
        <authorList>
            <person name="Sakamoto M."/>
            <person name="Ikeyama N."/>
            <person name="Kunihiro T."/>
            <person name="Iino T."/>
            <person name="Yuki M."/>
            <person name="Ohkuma M."/>
        </authorList>
    </citation>
    <scope>NUCLEOTIDE SEQUENCE [LARGE SCALE GENOMIC DNA]</scope>
    <source>
        <strain evidence="2 3">6FBBBH3</strain>
    </source>
</reference>